<feature type="compositionally biased region" description="Pro residues" evidence="1">
    <location>
        <begin position="711"/>
        <end position="722"/>
    </location>
</feature>
<feature type="compositionally biased region" description="Low complexity" evidence="1">
    <location>
        <begin position="545"/>
        <end position="579"/>
    </location>
</feature>
<feature type="region of interest" description="Disordered" evidence="1">
    <location>
        <begin position="1"/>
        <end position="34"/>
    </location>
</feature>
<dbReference type="AlphaFoldDB" id="A0A9W8YHZ4"/>
<feature type="region of interest" description="Disordered" evidence="1">
    <location>
        <begin position="636"/>
        <end position="820"/>
    </location>
</feature>
<feature type="region of interest" description="Disordered" evidence="1">
    <location>
        <begin position="75"/>
        <end position="228"/>
    </location>
</feature>
<feature type="compositionally biased region" description="Basic and acidic residues" evidence="1">
    <location>
        <begin position="456"/>
        <end position="466"/>
    </location>
</feature>
<proteinExistence type="predicted"/>
<name>A0A9W8YHZ4_9PLEO</name>
<feature type="compositionally biased region" description="Basic and acidic residues" evidence="1">
    <location>
        <begin position="520"/>
        <end position="531"/>
    </location>
</feature>
<evidence type="ECO:0000313" key="3">
    <source>
        <dbReference type="Proteomes" id="UP001140560"/>
    </source>
</evidence>
<feature type="compositionally biased region" description="Basic and acidic residues" evidence="1">
    <location>
        <begin position="13"/>
        <end position="23"/>
    </location>
</feature>
<feature type="compositionally biased region" description="Polar residues" evidence="1">
    <location>
        <begin position="644"/>
        <end position="660"/>
    </location>
</feature>
<feature type="compositionally biased region" description="Low complexity" evidence="1">
    <location>
        <begin position="785"/>
        <end position="801"/>
    </location>
</feature>
<feature type="compositionally biased region" description="Polar residues" evidence="1">
    <location>
        <begin position="123"/>
        <end position="134"/>
    </location>
</feature>
<evidence type="ECO:0000256" key="1">
    <source>
        <dbReference type="SAM" id="MobiDB-lite"/>
    </source>
</evidence>
<reference evidence="2" key="1">
    <citation type="submission" date="2022-10" db="EMBL/GenBank/DDBJ databases">
        <title>Tapping the CABI collections for fungal endophytes: first genome assemblies for Collariella, Neodidymelliopsis, Ascochyta clinopodiicola, Didymella pomorum, Didymosphaeria variabile, Neocosmospora piperis and Neocucurbitaria cava.</title>
        <authorList>
            <person name="Hill R."/>
        </authorList>
    </citation>
    <scope>NUCLEOTIDE SEQUENCE</scope>
    <source>
        <strain evidence="2">IMI 356814</strain>
    </source>
</reference>
<sequence>MDHWGDPWADNNGDDKSTAKHEVASPLPPTHASVPVLLNGFLDDAGWGNEDESFGDWTASTKDIAAETAEASRVDLRAFDGHATTSDDAYSDTAGEKERPISIGGDNWPGVARDDTEDLDNVLSETSDSSTTIEPSDAPEKCPVDASDSLQPDDSSSTRLSTSPSETSHFGVSVESPRTSVEEDRGAGAISVAKAEVEEDKVREEEGRSEGDGTVDTRPVSGEDDDEFGTFAEEAPDLADFEARVVSDASKYSEAPRIESEEALEPASRTTTGSAGRSSLFTIDLALLDTLFPPPGATKDLEAAPDDPIYSTTGRKAWYRLTRKQTLREFNIGTADDNHIRVTWANSDIRSDVNKIVGRWAREDRLSGTGPGARASFYWDTPAPVASKTATSHSRTQSSLPAQRAVVPVRQSLPPLSTNTPAAFNWSSPSAAIDPWAQHSPRLQSLTSPIAQKHATARETRQHNDDPMSVELPPQEPIGTTKQRSFTPLPETPIVADPVSPPPTSTAHISSPDPWADISSLDKHTSVDHKRVTSPVDDDDDWGEMVSSPTVSTPTATAPTSHMTSRDNTLSTPSSTPNSVKASSAQESPADAMHAASIVRLQGMISPTSAIFGPKSYVPRGIEQGPVGPGILKPVKRDVPPMSKTGSQSLDQALSLTESSLGEKAEEQISQVDGLDEAFEPKVTSPEPATGQPDDDDDFSAFTCNTVVSGPPRPCTPPPPSSAIPAQPTADSWADADFSFFESALPPTTTAPPVPSSQTTKHVDPSDPFSVFEQSTPRSPPRSPPRSSSAASSAKTFTRSSPPRDRTPPPLQPLTGATNAAQLRKAEEEEIIRGILEGLPDLGYMLR</sequence>
<keyword evidence="3" id="KW-1185">Reference proteome</keyword>
<feature type="compositionally biased region" description="Basic and acidic residues" evidence="1">
    <location>
        <begin position="200"/>
        <end position="211"/>
    </location>
</feature>
<dbReference type="Proteomes" id="UP001140560">
    <property type="component" value="Unassembled WGS sequence"/>
</dbReference>
<dbReference type="OrthoDB" id="3941134at2759"/>
<feature type="compositionally biased region" description="Low complexity" evidence="1">
    <location>
        <begin position="155"/>
        <end position="168"/>
    </location>
</feature>
<feature type="region of interest" description="Disordered" evidence="1">
    <location>
        <begin position="454"/>
        <end position="591"/>
    </location>
</feature>
<organism evidence="2 3">
    <name type="scientific">Neocucurbitaria cava</name>
    <dbReference type="NCBI Taxonomy" id="798079"/>
    <lineage>
        <taxon>Eukaryota</taxon>
        <taxon>Fungi</taxon>
        <taxon>Dikarya</taxon>
        <taxon>Ascomycota</taxon>
        <taxon>Pezizomycotina</taxon>
        <taxon>Dothideomycetes</taxon>
        <taxon>Pleosporomycetidae</taxon>
        <taxon>Pleosporales</taxon>
        <taxon>Pleosporineae</taxon>
        <taxon>Cucurbitariaceae</taxon>
        <taxon>Neocucurbitaria</taxon>
    </lineage>
</organism>
<gene>
    <name evidence="2" type="ORF">N0V83_000071</name>
</gene>
<protein>
    <submittedName>
        <fullName evidence="2">Uncharacterized protein</fullName>
    </submittedName>
</protein>
<dbReference type="EMBL" id="JAPEUY010000001">
    <property type="protein sequence ID" value="KAJ4377248.1"/>
    <property type="molecule type" value="Genomic_DNA"/>
</dbReference>
<comment type="caution">
    <text evidence="2">The sequence shown here is derived from an EMBL/GenBank/DDBJ whole genome shotgun (WGS) entry which is preliminary data.</text>
</comment>
<feature type="region of interest" description="Disordered" evidence="1">
    <location>
        <begin position="250"/>
        <end position="275"/>
    </location>
</feature>
<evidence type="ECO:0000313" key="2">
    <source>
        <dbReference type="EMBL" id="KAJ4377248.1"/>
    </source>
</evidence>
<accession>A0A9W8YHZ4</accession>